<comment type="similarity">
    <text evidence="1">Belongs to the 'phage' integrase family.</text>
</comment>
<name>A0A9D1VBC2_9BACT</name>
<keyword evidence="2" id="KW-0229">DNA integration</keyword>
<evidence type="ECO:0000313" key="6">
    <source>
        <dbReference type="EMBL" id="HIX20027.1"/>
    </source>
</evidence>
<dbReference type="InterPro" id="IPR011010">
    <property type="entry name" value="DNA_brk_join_enz"/>
</dbReference>
<evidence type="ECO:0000259" key="5">
    <source>
        <dbReference type="PROSITE" id="PS51898"/>
    </source>
</evidence>
<dbReference type="Gene3D" id="1.10.443.10">
    <property type="entry name" value="Intergrase catalytic core"/>
    <property type="match status" value="1"/>
</dbReference>
<sequence>MMAMPLHELTADVCREALERVRTSDRQRRKMRTILHGVVAFALRRGWCRRNPLQALEFPAPREREVAPLEWAELRRLLRTARLPMHRPCMPPLGLMLWAGVRPAEVCRLRWEDIDFEERVVVIRPMQAKTGGCRHVSLLPVLEAWLAECDAERSGRVCPPNWERRWRRLRDAALQRPWQQDVLRHTFASYHAKYWHDFARLQAEMGHRSASLLRLRYLSMRGVTARQAELFWRARAL</sequence>
<comment type="caution">
    <text evidence="6">The sequence shown here is derived from an EMBL/GenBank/DDBJ whole genome shotgun (WGS) entry which is preliminary data.</text>
</comment>
<dbReference type="InterPro" id="IPR013762">
    <property type="entry name" value="Integrase-like_cat_sf"/>
</dbReference>
<dbReference type="PANTHER" id="PTHR30629">
    <property type="entry name" value="PROPHAGE INTEGRASE"/>
    <property type="match status" value="1"/>
</dbReference>
<feature type="domain" description="Tyr recombinase" evidence="5">
    <location>
        <begin position="64"/>
        <end position="230"/>
    </location>
</feature>
<dbReference type="InterPro" id="IPR050808">
    <property type="entry name" value="Phage_Integrase"/>
</dbReference>
<organism evidence="6 7">
    <name type="scientific">Candidatus Akkermansia intestinigallinarum</name>
    <dbReference type="NCBI Taxonomy" id="2838431"/>
    <lineage>
        <taxon>Bacteria</taxon>
        <taxon>Pseudomonadati</taxon>
        <taxon>Verrucomicrobiota</taxon>
        <taxon>Verrucomicrobiia</taxon>
        <taxon>Verrucomicrobiales</taxon>
        <taxon>Akkermansiaceae</taxon>
        <taxon>Akkermansia</taxon>
    </lineage>
</organism>
<proteinExistence type="inferred from homology"/>
<evidence type="ECO:0000256" key="1">
    <source>
        <dbReference type="ARBA" id="ARBA00008857"/>
    </source>
</evidence>
<evidence type="ECO:0000256" key="2">
    <source>
        <dbReference type="ARBA" id="ARBA00022908"/>
    </source>
</evidence>
<dbReference type="CDD" id="cd00397">
    <property type="entry name" value="DNA_BRE_C"/>
    <property type="match status" value="1"/>
</dbReference>
<evidence type="ECO:0000256" key="4">
    <source>
        <dbReference type="ARBA" id="ARBA00023172"/>
    </source>
</evidence>
<dbReference type="PANTHER" id="PTHR30629:SF2">
    <property type="entry name" value="PROPHAGE INTEGRASE INTS-RELATED"/>
    <property type="match status" value="1"/>
</dbReference>
<keyword evidence="3" id="KW-0238">DNA-binding</keyword>
<dbReference type="AlphaFoldDB" id="A0A9D1VBC2"/>
<dbReference type="EMBL" id="DXFQ01000095">
    <property type="protein sequence ID" value="HIX20027.1"/>
    <property type="molecule type" value="Genomic_DNA"/>
</dbReference>
<gene>
    <name evidence="6" type="ORF">H9862_05420</name>
</gene>
<keyword evidence="4" id="KW-0233">DNA recombination</keyword>
<reference evidence="6" key="2">
    <citation type="submission" date="2021-04" db="EMBL/GenBank/DDBJ databases">
        <authorList>
            <person name="Gilroy R."/>
        </authorList>
    </citation>
    <scope>NUCLEOTIDE SEQUENCE</scope>
    <source>
        <strain evidence="6">14975</strain>
    </source>
</reference>
<protein>
    <submittedName>
        <fullName evidence="6">Site-specific integrase</fullName>
    </submittedName>
</protein>
<evidence type="ECO:0000256" key="3">
    <source>
        <dbReference type="ARBA" id="ARBA00023125"/>
    </source>
</evidence>
<dbReference type="GO" id="GO:0015074">
    <property type="term" value="P:DNA integration"/>
    <property type="evidence" value="ECO:0007669"/>
    <property type="project" value="UniProtKB-KW"/>
</dbReference>
<dbReference type="Gene3D" id="1.10.150.130">
    <property type="match status" value="1"/>
</dbReference>
<dbReference type="GO" id="GO:0003677">
    <property type="term" value="F:DNA binding"/>
    <property type="evidence" value="ECO:0007669"/>
    <property type="project" value="UniProtKB-KW"/>
</dbReference>
<dbReference type="GO" id="GO:0006310">
    <property type="term" value="P:DNA recombination"/>
    <property type="evidence" value="ECO:0007669"/>
    <property type="project" value="UniProtKB-KW"/>
</dbReference>
<dbReference type="InterPro" id="IPR002104">
    <property type="entry name" value="Integrase_catalytic"/>
</dbReference>
<accession>A0A9D1VBC2</accession>
<evidence type="ECO:0000313" key="7">
    <source>
        <dbReference type="Proteomes" id="UP000823964"/>
    </source>
</evidence>
<dbReference type="InterPro" id="IPR010998">
    <property type="entry name" value="Integrase_recombinase_N"/>
</dbReference>
<dbReference type="Pfam" id="PF00589">
    <property type="entry name" value="Phage_integrase"/>
    <property type="match status" value="1"/>
</dbReference>
<dbReference type="Proteomes" id="UP000823964">
    <property type="component" value="Unassembled WGS sequence"/>
</dbReference>
<reference evidence="6" key="1">
    <citation type="journal article" date="2021" name="PeerJ">
        <title>Extensive microbial diversity within the chicken gut microbiome revealed by metagenomics and culture.</title>
        <authorList>
            <person name="Gilroy R."/>
            <person name="Ravi A."/>
            <person name="Getino M."/>
            <person name="Pursley I."/>
            <person name="Horton D.L."/>
            <person name="Alikhan N.F."/>
            <person name="Baker D."/>
            <person name="Gharbi K."/>
            <person name="Hall N."/>
            <person name="Watson M."/>
            <person name="Adriaenssens E.M."/>
            <person name="Foster-Nyarko E."/>
            <person name="Jarju S."/>
            <person name="Secka A."/>
            <person name="Antonio M."/>
            <person name="Oren A."/>
            <person name="Chaudhuri R.R."/>
            <person name="La Ragione R."/>
            <person name="Hildebrand F."/>
            <person name="Pallen M.J."/>
        </authorList>
    </citation>
    <scope>NUCLEOTIDE SEQUENCE</scope>
    <source>
        <strain evidence="6">14975</strain>
    </source>
</reference>
<dbReference type="PROSITE" id="PS51898">
    <property type="entry name" value="TYR_RECOMBINASE"/>
    <property type="match status" value="1"/>
</dbReference>
<dbReference type="SUPFAM" id="SSF56349">
    <property type="entry name" value="DNA breaking-rejoining enzymes"/>
    <property type="match status" value="1"/>
</dbReference>